<feature type="signal peptide" evidence="1">
    <location>
        <begin position="1"/>
        <end position="26"/>
    </location>
</feature>
<dbReference type="PANTHER" id="PTHR43194:SF5">
    <property type="entry name" value="PIMELOYL-[ACYL-CARRIER PROTEIN] METHYL ESTER ESTERASE"/>
    <property type="match status" value="1"/>
</dbReference>
<proteinExistence type="predicted"/>
<protein>
    <submittedName>
        <fullName evidence="3">Putative hydrolase or acyltransferase of alpha/beta superfamily</fullName>
    </submittedName>
</protein>
<feature type="chain" id="PRO_5012871814" evidence="1">
    <location>
        <begin position="27"/>
        <end position="352"/>
    </location>
</feature>
<evidence type="ECO:0000256" key="1">
    <source>
        <dbReference type="SAM" id="SignalP"/>
    </source>
</evidence>
<keyword evidence="3" id="KW-0012">Acyltransferase</keyword>
<organism evidence="3">
    <name type="scientific">uncultured delta proteobacterium</name>
    <dbReference type="NCBI Taxonomy" id="34034"/>
    <lineage>
        <taxon>Bacteria</taxon>
        <taxon>Deltaproteobacteria</taxon>
        <taxon>environmental samples</taxon>
    </lineage>
</organism>
<dbReference type="AlphaFoldDB" id="A0A212JPT3"/>
<keyword evidence="3" id="KW-0378">Hydrolase</keyword>
<sequence length="352" mass="38743">MRLFSQLFFSLVLASGLLISAGAAHAAMSVKSVGGFHVGGKEVVLKGLPVEERVFSKGAPPMKMDPNGQFEAGQMYVQYVTLENPKAKYPLLLWHGGGLTGVTYEDTPDGRPGWQSFFLKAGHDVYTSDAVERGRASWAKYPEIWPTPPVFRPLSEVWVNFRFGPKYDENPAGRVAYPGQQFPVENLNQFAKQFVPRWTDSDPRIQAAYDSLISEKFPSGCVVLAHSQGGAFAINAALHNPDKVRAVILIEPSGAPDPDKTDLTPLKNIPFLMIWGDYIKGNDNIAGWNKNAVNTLYPKFKKALEAAGGSFTWIDLPDKGIKGNSHMLMMDKNSDAAAQVIQDWIAEKGLMR</sequence>
<dbReference type="CDD" id="cd12808">
    <property type="entry name" value="Esterase_713_like-1"/>
    <property type="match status" value="1"/>
</dbReference>
<dbReference type="GO" id="GO:0016746">
    <property type="term" value="F:acyltransferase activity"/>
    <property type="evidence" value="ECO:0007669"/>
    <property type="project" value="UniProtKB-KW"/>
</dbReference>
<evidence type="ECO:0000259" key="2">
    <source>
        <dbReference type="Pfam" id="PF00561"/>
    </source>
</evidence>
<dbReference type="InterPro" id="IPR000073">
    <property type="entry name" value="AB_hydrolase_1"/>
</dbReference>
<dbReference type="Gene3D" id="3.40.50.1820">
    <property type="entry name" value="alpha/beta hydrolase"/>
    <property type="match status" value="1"/>
</dbReference>
<dbReference type="PANTHER" id="PTHR43194">
    <property type="entry name" value="HYDROLASE ALPHA/BETA FOLD FAMILY"/>
    <property type="match status" value="1"/>
</dbReference>
<feature type="domain" description="AB hydrolase-1" evidence="2">
    <location>
        <begin position="222"/>
        <end position="271"/>
    </location>
</feature>
<name>A0A212JPT3_9DELT</name>
<dbReference type="GO" id="GO:0016787">
    <property type="term" value="F:hydrolase activity"/>
    <property type="evidence" value="ECO:0007669"/>
    <property type="project" value="UniProtKB-KW"/>
</dbReference>
<reference evidence="3" key="1">
    <citation type="submission" date="2016-04" db="EMBL/GenBank/DDBJ databases">
        <authorList>
            <person name="Evans L.H."/>
            <person name="Alamgir A."/>
            <person name="Owens N."/>
            <person name="Weber N.D."/>
            <person name="Virtaneva K."/>
            <person name="Barbian K."/>
            <person name="Babar A."/>
            <person name="Rosenke K."/>
        </authorList>
    </citation>
    <scope>NUCLEOTIDE SEQUENCE</scope>
    <source>
        <strain evidence="3">86</strain>
    </source>
</reference>
<evidence type="ECO:0000313" key="3">
    <source>
        <dbReference type="EMBL" id="SBW01439.1"/>
    </source>
</evidence>
<keyword evidence="3" id="KW-0808">Transferase</keyword>
<dbReference type="InterPro" id="IPR050228">
    <property type="entry name" value="Carboxylesterase_BioH"/>
</dbReference>
<dbReference type="EMBL" id="FLUQ01000001">
    <property type="protein sequence ID" value="SBW01439.1"/>
    <property type="molecule type" value="Genomic_DNA"/>
</dbReference>
<accession>A0A212JPT3</accession>
<keyword evidence="1" id="KW-0732">Signal</keyword>
<dbReference type="InterPro" id="IPR029058">
    <property type="entry name" value="AB_hydrolase_fold"/>
</dbReference>
<gene>
    <name evidence="3" type="ORF">KL86DPRO_11969</name>
</gene>
<dbReference type="Pfam" id="PF00561">
    <property type="entry name" value="Abhydrolase_1"/>
    <property type="match status" value="1"/>
</dbReference>
<dbReference type="SUPFAM" id="SSF53474">
    <property type="entry name" value="alpha/beta-Hydrolases"/>
    <property type="match status" value="1"/>
</dbReference>